<keyword evidence="3" id="KW-1185">Reference proteome</keyword>
<accession>A0A1U9K4C4</accession>
<dbReference type="InterPro" id="IPR005135">
    <property type="entry name" value="Endo/exonuclease/phosphatase"/>
</dbReference>
<evidence type="ECO:0000259" key="1">
    <source>
        <dbReference type="Pfam" id="PF03372"/>
    </source>
</evidence>
<evidence type="ECO:0000313" key="2">
    <source>
        <dbReference type="EMBL" id="AQS54874.1"/>
    </source>
</evidence>
<dbReference type="EMBL" id="CP019699">
    <property type="protein sequence ID" value="AQS54874.1"/>
    <property type="molecule type" value="Genomic_DNA"/>
</dbReference>
<dbReference type="PANTHER" id="PTHR14859">
    <property type="entry name" value="CALCOFLUOR WHITE HYPERSENSITIVE PROTEIN PRECURSOR"/>
    <property type="match status" value="1"/>
</dbReference>
<dbReference type="Proteomes" id="UP000188603">
    <property type="component" value="Chromosome"/>
</dbReference>
<dbReference type="STRING" id="1471761.B0W44_02900"/>
<proteinExistence type="predicted"/>
<dbReference type="Gene3D" id="3.60.10.10">
    <property type="entry name" value="Endonuclease/exonuclease/phosphatase"/>
    <property type="match status" value="1"/>
</dbReference>
<evidence type="ECO:0000313" key="3">
    <source>
        <dbReference type="Proteomes" id="UP000188603"/>
    </source>
</evidence>
<reference evidence="2 3" key="1">
    <citation type="journal article" date="2015" name="Int. J. Syst. Evol. Microbiol.">
        <title>Novibacillus thermophilus gen. nov., sp. nov., a Gram-staining-negative and moderately thermophilic member of the family Thermoactinomycetaceae.</title>
        <authorList>
            <person name="Yang G."/>
            <person name="Chen J."/>
            <person name="Zhou S."/>
        </authorList>
    </citation>
    <scope>NUCLEOTIDE SEQUENCE [LARGE SCALE GENOMIC DNA]</scope>
    <source>
        <strain evidence="2 3">SG-1</strain>
    </source>
</reference>
<name>A0A1U9K4C4_9BACL</name>
<dbReference type="GO" id="GO:0016020">
    <property type="term" value="C:membrane"/>
    <property type="evidence" value="ECO:0007669"/>
    <property type="project" value="GOC"/>
</dbReference>
<dbReference type="GO" id="GO:0006506">
    <property type="term" value="P:GPI anchor biosynthetic process"/>
    <property type="evidence" value="ECO:0007669"/>
    <property type="project" value="TreeGrafter"/>
</dbReference>
<dbReference type="PANTHER" id="PTHR14859:SF15">
    <property type="entry name" value="ENDONUCLEASE_EXONUCLEASE_PHOSPHATASE DOMAIN-CONTAINING PROTEIN"/>
    <property type="match status" value="1"/>
</dbReference>
<protein>
    <recommendedName>
        <fullName evidence="1">Endonuclease/exonuclease/phosphatase domain-containing protein</fullName>
    </recommendedName>
</protein>
<dbReference type="GO" id="GO:0003824">
    <property type="term" value="F:catalytic activity"/>
    <property type="evidence" value="ECO:0007669"/>
    <property type="project" value="InterPro"/>
</dbReference>
<gene>
    <name evidence="2" type="ORF">B0W44_02900</name>
</gene>
<dbReference type="InterPro" id="IPR036691">
    <property type="entry name" value="Endo/exonu/phosph_ase_sf"/>
</dbReference>
<organism evidence="2 3">
    <name type="scientific">Novibacillus thermophilus</name>
    <dbReference type="NCBI Taxonomy" id="1471761"/>
    <lineage>
        <taxon>Bacteria</taxon>
        <taxon>Bacillati</taxon>
        <taxon>Bacillota</taxon>
        <taxon>Bacilli</taxon>
        <taxon>Bacillales</taxon>
        <taxon>Thermoactinomycetaceae</taxon>
        <taxon>Novibacillus</taxon>
    </lineage>
</organism>
<dbReference type="SUPFAM" id="SSF56219">
    <property type="entry name" value="DNase I-like"/>
    <property type="match status" value="1"/>
</dbReference>
<dbReference type="Pfam" id="PF03372">
    <property type="entry name" value="Exo_endo_phos"/>
    <property type="match status" value="1"/>
</dbReference>
<sequence>MRRKTSMSYITIMSFNIHHGRGTDGVLNLQRIADLIAACDVDLAVLNEVDRNFSSRSDYIDQIDWLAHYLQMDYAFGPAVHRGENREFGNAVLSRYPIADIQNYRLHYRLVEDRALLDVTCLIDAQPIKLYATHLSLDRITHRRQTSFILNKVKETRLPVMLAGDWNMKPGSSPWCNVTRHLIDSWQEAGEGAGCTYPSYRPRARLDYIFLSPAFRVVQADVVKTLPEASDHLPLVIKVYTHFQ</sequence>
<feature type="domain" description="Endonuclease/exonuclease/phosphatase" evidence="1">
    <location>
        <begin position="13"/>
        <end position="232"/>
    </location>
</feature>
<dbReference type="InterPro" id="IPR051916">
    <property type="entry name" value="GPI-anchor_lipid_remodeler"/>
</dbReference>
<dbReference type="AlphaFoldDB" id="A0A1U9K4C4"/>
<dbReference type="KEGG" id="ntr:B0W44_02900"/>